<evidence type="ECO:0000256" key="8">
    <source>
        <dbReference type="SAM" id="Phobius"/>
    </source>
</evidence>
<keyword evidence="8" id="KW-0472">Membrane</keyword>
<keyword evidence="7" id="KW-0411">Iron-sulfur</keyword>
<accession>A0A2V1GUJ5</accession>
<evidence type="ECO:0000256" key="6">
    <source>
        <dbReference type="ARBA" id="ARBA00023004"/>
    </source>
</evidence>
<keyword evidence="5" id="KW-0249">Electron transport</keyword>
<dbReference type="Pfam" id="PF12801">
    <property type="entry name" value="Fer4_5"/>
    <property type="match status" value="2"/>
</dbReference>
<dbReference type="EMBL" id="QDDL01000004">
    <property type="protein sequence ID" value="PVZ68980.1"/>
    <property type="molecule type" value="Genomic_DNA"/>
</dbReference>
<feature type="transmembrane region" description="Helical" evidence="8">
    <location>
        <begin position="83"/>
        <end position="116"/>
    </location>
</feature>
<dbReference type="PROSITE" id="PS51379">
    <property type="entry name" value="4FE4S_FER_2"/>
    <property type="match status" value="2"/>
</dbReference>
<dbReference type="PANTHER" id="PTHR30176">
    <property type="entry name" value="FERREDOXIN-TYPE PROTEIN NAPH"/>
    <property type="match status" value="1"/>
</dbReference>
<protein>
    <submittedName>
        <fullName evidence="10">Quinol dehydrogenase ferredoxin subunit NapH</fullName>
    </submittedName>
</protein>
<keyword evidence="11" id="KW-1185">Reference proteome</keyword>
<feature type="domain" description="4Fe-4S ferredoxin-type" evidence="9">
    <location>
        <begin position="215"/>
        <end position="245"/>
    </location>
</feature>
<keyword evidence="4" id="KW-0677">Repeat</keyword>
<evidence type="ECO:0000313" key="10">
    <source>
        <dbReference type="EMBL" id="PVZ68980.1"/>
    </source>
</evidence>
<dbReference type="RefSeq" id="WP_116687362.1">
    <property type="nucleotide sequence ID" value="NZ_CAWNYD010000004.1"/>
</dbReference>
<reference evidence="10 11" key="1">
    <citation type="submission" date="2018-04" db="EMBL/GenBank/DDBJ databases">
        <title>Thalassorhabdus spongiae gen. nov., sp. nov., isolated from a marine sponge in South-West Iceland.</title>
        <authorList>
            <person name="Knobloch S."/>
            <person name="Daussin A."/>
            <person name="Johannsson R."/>
            <person name="Marteinsson V.T."/>
        </authorList>
    </citation>
    <scope>NUCLEOTIDE SEQUENCE [LARGE SCALE GENOMIC DNA]</scope>
    <source>
        <strain evidence="10 11">Hp12</strain>
    </source>
</reference>
<evidence type="ECO:0000256" key="7">
    <source>
        <dbReference type="ARBA" id="ARBA00023014"/>
    </source>
</evidence>
<evidence type="ECO:0000313" key="11">
    <source>
        <dbReference type="Proteomes" id="UP000244906"/>
    </source>
</evidence>
<dbReference type="AlphaFoldDB" id="A0A2V1GUJ5"/>
<keyword evidence="2" id="KW-0004">4Fe-4S</keyword>
<dbReference type="SUPFAM" id="SSF54862">
    <property type="entry name" value="4Fe-4S ferredoxins"/>
    <property type="match status" value="1"/>
</dbReference>
<evidence type="ECO:0000256" key="2">
    <source>
        <dbReference type="ARBA" id="ARBA00022485"/>
    </source>
</evidence>
<evidence type="ECO:0000256" key="4">
    <source>
        <dbReference type="ARBA" id="ARBA00022737"/>
    </source>
</evidence>
<dbReference type="GO" id="GO:0051539">
    <property type="term" value="F:4 iron, 4 sulfur cluster binding"/>
    <property type="evidence" value="ECO:0007669"/>
    <property type="project" value="UniProtKB-KW"/>
</dbReference>
<organism evidence="10 11">
    <name type="scientific">Pelagibaculum spongiae</name>
    <dbReference type="NCBI Taxonomy" id="2080658"/>
    <lineage>
        <taxon>Bacteria</taxon>
        <taxon>Pseudomonadati</taxon>
        <taxon>Pseudomonadota</taxon>
        <taxon>Gammaproteobacteria</taxon>
        <taxon>Oceanospirillales</taxon>
        <taxon>Pelagibaculum</taxon>
    </lineage>
</organism>
<dbReference type="InterPro" id="IPR051684">
    <property type="entry name" value="Electron_Trans/Redox"/>
</dbReference>
<sequence length="284" mass="31436">MANLIPGKERLEQDGWWAAHQWLVLRRVSQIAVLTLFLIGPLVGVWLIEGNMSSSLLLDTIPLTDPMVLGQSLTAGHWPDVTALIGAGLVMAFYLLVGGRVYCSWVCPINMITDLASWLRRKLNIRTSMRIDSNLRYWLLGLALALPLATGSLVWELVNPVTLFSRGLLFGLGWGWGLIGLIFLFDLLVSKNGWCGHLCPVGAFYGLLGKFSFLRISAVKREACDDCMDCYKICPEPRILKPVLKGINNHGPVIDTGSCTNCGRCLDVCAKGVFKYAIRLEKRS</sequence>
<dbReference type="InterPro" id="IPR017896">
    <property type="entry name" value="4Fe4S_Fe-S-bd"/>
</dbReference>
<dbReference type="Pfam" id="PF12838">
    <property type="entry name" value="Fer4_7"/>
    <property type="match status" value="1"/>
</dbReference>
<evidence type="ECO:0000256" key="3">
    <source>
        <dbReference type="ARBA" id="ARBA00022723"/>
    </source>
</evidence>
<name>A0A2V1GUJ5_9GAMM</name>
<keyword evidence="3" id="KW-0479">Metal-binding</keyword>
<keyword evidence="6" id="KW-0408">Iron</keyword>
<dbReference type="GO" id="GO:0046872">
    <property type="term" value="F:metal ion binding"/>
    <property type="evidence" value="ECO:0007669"/>
    <property type="project" value="UniProtKB-KW"/>
</dbReference>
<dbReference type="Proteomes" id="UP000244906">
    <property type="component" value="Unassembled WGS sequence"/>
</dbReference>
<dbReference type="Gene3D" id="3.30.70.20">
    <property type="match status" value="1"/>
</dbReference>
<keyword evidence="8" id="KW-1133">Transmembrane helix</keyword>
<feature type="transmembrane region" description="Helical" evidence="8">
    <location>
        <begin position="31"/>
        <end position="48"/>
    </location>
</feature>
<evidence type="ECO:0000256" key="5">
    <source>
        <dbReference type="ARBA" id="ARBA00022982"/>
    </source>
</evidence>
<dbReference type="PANTHER" id="PTHR30176:SF3">
    <property type="entry name" value="FERREDOXIN-TYPE PROTEIN NAPH"/>
    <property type="match status" value="1"/>
</dbReference>
<feature type="domain" description="4Fe-4S ferredoxin-type" evidence="9">
    <location>
        <begin position="250"/>
        <end position="279"/>
    </location>
</feature>
<gene>
    <name evidence="10" type="ORF">DC094_12100</name>
</gene>
<dbReference type="NCBIfam" id="TIGR02163">
    <property type="entry name" value="napH"/>
    <property type="match status" value="1"/>
</dbReference>
<dbReference type="GO" id="GO:0005886">
    <property type="term" value="C:plasma membrane"/>
    <property type="evidence" value="ECO:0007669"/>
    <property type="project" value="TreeGrafter"/>
</dbReference>
<dbReference type="OrthoDB" id="9806398at2"/>
<evidence type="ECO:0000256" key="1">
    <source>
        <dbReference type="ARBA" id="ARBA00022448"/>
    </source>
</evidence>
<comment type="caution">
    <text evidence="10">The sequence shown here is derived from an EMBL/GenBank/DDBJ whole genome shotgun (WGS) entry which is preliminary data.</text>
</comment>
<dbReference type="InterPro" id="IPR011886">
    <property type="entry name" value="NapH_MauN"/>
</dbReference>
<evidence type="ECO:0000259" key="9">
    <source>
        <dbReference type="PROSITE" id="PS51379"/>
    </source>
</evidence>
<proteinExistence type="predicted"/>
<feature type="transmembrane region" description="Helical" evidence="8">
    <location>
        <begin position="167"/>
        <end position="189"/>
    </location>
</feature>
<keyword evidence="8" id="KW-0812">Transmembrane</keyword>
<dbReference type="NCBIfam" id="NF007013">
    <property type="entry name" value="PRK09477.1"/>
    <property type="match status" value="1"/>
</dbReference>
<keyword evidence="1" id="KW-0813">Transport</keyword>
<feature type="transmembrane region" description="Helical" evidence="8">
    <location>
        <begin position="137"/>
        <end position="155"/>
    </location>
</feature>